<accession>A0AA37SBE3</accession>
<keyword evidence="3" id="KW-1185">Reference proteome</keyword>
<protein>
    <recommendedName>
        <fullName evidence="1">PilZ domain-containing protein</fullName>
    </recommendedName>
</protein>
<dbReference type="AlphaFoldDB" id="A0AA37SBE3"/>
<evidence type="ECO:0000313" key="3">
    <source>
        <dbReference type="Proteomes" id="UP001161389"/>
    </source>
</evidence>
<dbReference type="Gene3D" id="2.40.10.220">
    <property type="entry name" value="predicted glycosyltransferase like domains"/>
    <property type="match status" value="1"/>
</dbReference>
<proteinExistence type="predicted"/>
<dbReference type="InterPro" id="IPR009875">
    <property type="entry name" value="PilZ_domain"/>
</dbReference>
<reference evidence="2" key="1">
    <citation type="journal article" date="2014" name="Int. J. Syst. Evol. Microbiol.">
        <title>Complete genome sequence of Corynebacterium casei LMG S-19264T (=DSM 44701T), isolated from a smear-ripened cheese.</title>
        <authorList>
            <consortium name="US DOE Joint Genome Institute (JGI-PGF)"/>
            <person name="Walter F."/>
            <person name="Albersmeier A."/>
            <person name="Kalinowski J."/>
            <person name="Ruckert C."/>
        </authorList>
    </citation>
    <scope>NUCLEOTIDE SEQUENCE</scope>
    <source>
        <strain evidence="2">NBRC 110071</strain>
    </source>
</reference>
<dbReference type="RefSeq" id="WP_284381281.1">
    <property type="nucleotide sequence ID" value="NZ_BSNM01000014.1"/>
</dbReference>
<dbReference type="EMBL" id="BSNM01000014">
    <property type="protein sequence ID" value="GLQ31609.1"/>
    <property type="molecule type" value="Genomic_DNA"/>
</dbReference>
<gene>
    <name evidence="2" type="ORF">GCM10007876_20880</name>
</gene>
<dbReference type="Pfam" id="PF07238">
    <property type="entry name" value="PilZ"/>
    <property type="match status" value="1"/>
</dbReference>
<evidence type="ECO:0000259" key="1">
    <source>
        <dbReference type="Pfam" id="PF07238"/>
    </source>
</evidence>
<feature type="domain" description="PilZ" evidence="1">
    <location>
        <begin position="86"/>
        <end position="179"/>
    </location>
</feature>
<dbReference type="Proteomes" id="UP001161389">
    <property type="component" value="Unassembled WGS sequence"/>
</dbReference>
<evidence type="ECO:0000313" key="2">
    <source>
        <dbReference type="EMBL" id="GLQ31609.1"/>
    </source>
</evidence>
<organism evidence="2 3">
    <name type="scientific">Litoribrevibacter albus</name>
    <dbReference type="NCBI Taxonomy" id="1473156"/>
    <lineage>
        <taxon>Bacteria</taxon>
        <taxon>Pseudomonadati</taxon>
        <taxon>Pseudomonadota</taxon>
        <taxon>Gammaproteobacteria</taxon>
        <taxon>Oceanospirillales</taxon>
        <taxon>Oceanospirillaceae</taxon>
        <taxon>Litoribrevibacter</taxon>
    </lineage>
</organism>
<dbReference type="GO" id="GO:0035438">
    <property type="term" value="F:cyclic-di-GMP binding"/>
    <property type="evidence" value="ECO:0007669"/>
    <property type="project" value="InterPro"/>
</dbReference>
<comment type="caution">
    <text evidence="2">The sequence shown here is derived from an EMBL/GenBank/DDBJ whole genome shotgun (WGS) entry which is preliminary data.</text>
</comment>
<sequence>MMSEQREYIRIKDQAVIRLSSISELPTDNEEHPLPLPNHFKLLNQIISSQAEEGQLLHAVESDSSATAKYFKIQNSKIQSLAQLIISAHPDATKFPEQKVSISETGVDFYNSIERPVGSLLALNLIFMPDYLSFELYAKVITCVSFSTDNEELGPIYRYGLQFVNIGDQDRDRIARRIFHKQLEERRKQRLGQ</sequence>
<reference evidence="2" key="2">
    <citation type="submission" date="2023-01" db="EMBL/GenBank/DDBJ databases">
        <title>Draft genome sequence of Litoribrevibacter albus strain NBRC 110071.</title>
        <authorList>
            <person name="Sun Q."/>
            <person name="Mori K."/>
        </authorList>
    </citation>
    <scope>NUCLEOTIDE SEQUENCE</scope>
    <source>
        <strain evidence="2">NBRC 110071</strain>
    </source>
</reference>
<name>A0AA37SBE3_9GAMM</name>